<reference evidence="6" key="1">
    <citation type="submission" date="2021-02" db="EMBL/GenBank/DDBJ databases">
        <title>Genome sequence Cadophora malorum strain M34.</title>
        <authorList>
            <person name="Stefanovic E."/>
            <person name="Vu D."/>
            <person name="Scully C."/>
            <person name="Dijksterhuis J."/>
            <person name="Roader J."/>
            <person name="Houbraken J."/>
        </authorList>
    </citation>
    <scope>NUCLEOTIDE SEQUENCE</scope>
    <source>
        <strain evidence="6">M34</strain>
    </source>
</reference>
<evidence type="ECO:0000313" key="6">
    <source>
        <dbReference type="EMBL" id="KAG4410683.1"/>
    </source>
</evidence>
<organism evidence="6 7">
    <name type="scientific">Cadophora malorum</name>
    <dbReference type="NCBI Taxonomy" id="108018"/>
    <lineage>
        <taxon>Eukaryota</taxon>
        <taxon>Fungi</taxon>
        <taxon>Dikarya</taxon>
        <taxon>Ascomycota</taxon>
        <taxon>Pezizomycotina</taxon>
        <taxon>Leotiomycetes</taxon>
        <taxon>Helotiales</taxon>
        <taxon>Ploettnerulaceae</taxon>
        <taxon>Cadophora</taxon>
    </lineage>
</organism>
<dbReference type="GO" id="GO:0000981">
    <property type="term" value="F:DNA-binding transcription factor activity, RNA polymerase II-specific"/>
    <property type="evidence" value="ECO:0007669"/>
    <property type="project" value="InterPro"/>
</dbReference>
<evidence type="ECO:0000256" key="4">
    <source>
        <dbReference type="SAM" id="MobiDB-lite"/>
    </source>
</evidence>
<dbReference type="CDD" id="cd12148">
    <property type="entry name" value="fungal_TF_MHR"/>
    <property type="match status" value="1"/>
</dbReference>
<dbReference type="PANTHER" id="PTHR31001:SF45">
    <property type="entry name" value="ZN(II)2CYS6 TRANSCRIPTION FACTOR (EUROFUNG)"/>
    <property type="match status" value="1"/>
</dbReference>
<feature type="compositionally biased region" description="Pro residues" evidence="4">
    <location>
        <begin position="13"/>
        <end position="22"/>
    </location>
</feature>
<name>A0A8H7W389_9HELO</name>
<dbReference type="Pfam" id="PF00172">
    <property type="entry name" value="Zn_clus"/>
    <property type="match status" value="1"/>
</dbReference>
<proteinExistence type="predicted"/>
<dbReference type="CDD" id="cd00067">
    <property type="entry name" value="GAL4"/>
    <property type="match status" value="1"/>
</dbReference>
<comment type="subcellular location">
    <subcellularLocation>
        <location evidence="1">Nucleus</location>
    </subcellularLocation>
</comment>
<accession>A0A8H7W389</accession>
<dbReference type="InterPro" id="IPR050613">
    <property type="entry name" value="Sec_Metabolite_Reg"/>
</dbReference>
<evidence type="ECO:0000313" key="7">
    <source>
        <dbReference type="Proteomes" id="UP000664132"/>
    </source>
</evidence>
<feature type="compositionally biased region" description="Polar residues" evidence="4">
    <location>
        <begin position="726"/>
        <end position="736"/>
    </location>
</feature>
<dbReference type="PANTHER" id="PTHR31001">
    <property type="entry name" value="UNCHARACTERIZED TRANSCRIPTIONAL REGULATORY PROTEIN"/>
    <property type="match status" value="1"/>
</dbReference>
<dbReference type="PROSITE" id="PS50048">
    <property type="entry name" value="ZN2_CY6_FUNGAL_2"/>
    <property type="match status" value="1"/>
</dbReference>
<dbReference type="GO" id="GO:0008270">
    <property type="term" value="F:zinc ion binding"/>
    <property type="evidence" value="ECO:0007669"/>
    <property type="project" value="InterPro"/>
</dbReference>
<evidence type="ECO:0000256" key="3">
    <source>
        <dbReference type="ARBA" id="ARBA00023242"/>
    </source>
</evidence>
<protein>
    <recommendedName>
        <fullName evidence="5">Zn(2)-C6 fungal-type domain-containing protein</fullName>
    </recommendedName>
</protein>
<dbReference type="GO" id="GO:0005634">
    <property type="term" value="C:nucleus"/>
    <property type="evidence" value="ECO:0007669"/>
    <property type="project" value="UniProtKB-SubCell"/>
</dbReference>
<dbReference type="InterPro" id="IPR007219">
    <property type="entry name" value="XnlR_reg_dom"/>
</dbReference>
<feature type="region of interest" description="Disordered" evidence="4">
    <location>
        <begin position="95"/>
        <end position="141"/>
    </location>
</feature>
<evidence type="ECO:0000259" key="5">
    <source>
        <dbReference type="PROSITE" id="PS50048"/>
    </source>
</evidence>
<dbReference type="AlphaFoldDB" id="A0A8H7W389"/>
<dbReference type="Gene3D" id="4.10.240.10">
    <property type="entry name" value="Zn(2)-C6 fungal-type DNA-binding domain"/>
    <property type="match status" value="1"/>
</dbReference>
<dbReference type="GO" id="GO:0003677">
    <property type="term" value="F:DNA binding"/>
    <property type="evidence" value="ECO:0007669"/>
    <property type="project" value="InterPro"/>
</dbReference>
<feature type="compositionally biased region" description="Basic and acidic residues" evidence="4">
    <location>
        <begin position="95"/>
        <end position="108"/>
    </location>
</feature>
<dbReference type="GO" id="GO:0006351">
    <property type="term" value="P:DNA-templated transcription"/>
    <property type="evidence" value="ECO:0007669"/>
    <property type="project" value="InterPro"/>
</dbReference>
<dbReference type="InterPro" id="IPR036864">
    <property type="entry name" value="Zn2-C6_fun-type_DNA-bd_sf"/>
</dbReference>
<feature type="region of interest" description="Disordered" evidence="4">
    <location>
        <begin position="713"/>
        <end position="736"/>
    </location>
</feature>
<dbReference type="InterPro" id="IPR001138">
    <property type="entry name" value="Zn2Cys6_DnaBD"/>
</dbReference>
<sequence length="736" mass="82513">MSATDPSISPDPVSRPPQPPKPQRVLACILCQQRKVKCDRKHPCANCVKARAQCIPATQVTRQRKRRFPERELLDRLRKYEDLLRQNNVRFEPLHKESNDKISPKIEDGVGDDSDDEGPRAAVVDRPSPATTASSDRLPETKNIFHSMSKEFRDPDNHSNSSDDDVREIHIRTAISQMALNDDHLLFGSGKGSVDISSLHPEPIQLFKLWQIYLDNVNPLLKVTHTPTLQSRIIEAASNISSIEPSLEALMFGIYCMAVLSTDENDCQSMLGSSKEDLAIRYQFGCQQALLNCGFLKTADRECLTALIFYLMAVRPGTVTQSLSSLLGVALRIAQRMGIDKESILAKSSPLEAELRRRLWWTLVLFDARIGEMADSKSPSLSPIFDCAVALNVSDSELRVQMKEAPMDHGPVSDAIFAVVRSEVGNYVRHTKWHLDFSNPALLPLAQAHQPHTFANGSEMGSLESLIEDKYLRHCDPEIPLHFMTIWTARGLLAKCRLVEHYSRSSSIPSDQVDAARDAAFENAITLIECDTMLSTSPLTRGFTWMVQFNYPFPAWIQIVQNLKRQPLSPRADRSWEALSANYEAHHNRTVGTPQYSMFYKIIVPVVLQAWTATEQAFEQLGEPVITPRLISYIRQVILQKSQAPNTAQLDSTPSMDMNAFSTAMPMAFDPNLYFGMSSQQSNTSSEPWINPGMVGMAPLTVDPNQIDWSSMDWNLGSMPPVNEPNDLSGQSLQYQ</sequence>
<dbReference type="OrthoDB" id="2269373at2759"/>
<evidence type="ECO:0000256" key="2">
    <source>
        <dbReference type="ARBA" id="ARBA00022723"/>
    </source>
</evidence>
<feature type="domain" description="Zn(2)-C6 fungal-type" evidence="5">
    <location>
        <begin position="27"/>
        <end position="54"/>
    </location>
</feature>
<dbReference type="SMART" id="SM00066">
    <property type="entry name" value="GAL4"/>
    <property type="match status" value="1"/>
</dbReference>
<feature type="region of interest" description="Disordered" evidence="4">
    <location>
        <begin position="1"/>
        <end position="22"/>
    </location>
</feature>
<comment type="caution">
    <text evidence="6">The sequence shown here is derived from an EMBL/GenBank/DDBJ whole genome shotgun (WGS) entry which is preliminary data.</text>
</comment>
<dbReference type="EMBL" id="JAFJYH010000617">
    <property type="protein sequence ID" value="KAG4410683.1"/>
    <property type="molecule type" value="Genomic_DNA"/>
</dbReference>
<evidence type="ECO:0000256" key="1">
    <source>
        <dbReference type="ARBA" id="ARBA00004123"/>
    </source>
</evidence>
<gene>
    <name evidence="6" type="ORF">IFR04_016181</name>
</gene>
<keyword evidence="3" id="KW-0539">Nucleus</keyword>
<dbReference type="Proteomes" id="UP000664132">
    <property type="component" value="Unassembled WGS sequence"/>
</dbReference>
<dbReference type="SMART" id="SM00906">
    <property type="entry name" value="Fungal_trans"/>
    <property type="match status" value="1"/>
</dbReference>
<dbReference type="SUPFAM" id="SSF57701">
    <property type="entry name" value="Zn2/Cys6 DNA-binding domain"/>
    <property type="match status" value="1"/>
</dbReference>
<keyword evidence="2" id="KW-0479">Metal-binding</keyword>
<keyword evidence="7" id="KW-1185">Reference proteome</keyword>
<dbReference type="Pfam" id="PF04082">
    <property type="entry name" value="Fungal_trans"/>
    <property type="match status" value="1"/>
</dbReference>